<gene>
    <name evidence="1" type="ORF">MD535_16930</name>
</gene>
<dbReference type="AlphaFoldDB" id="A0A9X3HXV2"/>
<evidence type="ECO:0000313" key="1">
    <source>
        <dbReference type="EMBL" id="MCW8347689.1"/>
    </source>
</evidence>
<organism evidence="1 2">
    <name type="scientific">Vibrio qingdaonensis</name>
    <dbReference type="NCBI Taxonomy" id="2829491"/>
    <lineage>
        <taxon>Bacteria</taxon>
        <taxon>Pseudomonadati</taxon>
        <taxon>Pseudomonadota</taxon>
        <taxon>Gammaproteobacteria</taxon>
        <taxon>Vibrionales</taxon>
        <taxon>Vibrionaceae</taxon>
        <taxon>Vibrio</taxon>
    </lineage>
</organism>
<name>A0A9X3HXV2_9VIBR</name>
<comment type="caution">
    <text evidence="1">The sequence shown here is derived from an EMBL/GenBank/DDBJ whole genome shotgun (WGS) entry which is preliminary data.</text>
</comment>
<keyword evidence="2" id="KW-1185">Reference proteome</keyword>
<proteinExistence type="predicted"/>
<dbReference type="Proteomes" id="UP001155587">
    <property type="component" value="Unassembled WGS sequence"/>
</dbReference>
<sequence length="157" mass="18792">MTCFNNTDALTHKLEALREDPARLKGDESIKTAKQWLAKEKRYPTRFERGYRHKKGVYYAIEQTIPVYSESDAIPIEGARPISDMYKKKYYYYEDECLQKKTRKQWWSEDNRLVKSSAQPVEIRNGFNHAQKQKLEIKYYLKSDTFKPKPKKKQDNK</sequence>
<protein>
    <submittedName>
        <fullName evidence="1">Uncharacterized protein</fullName>
    </submittedName>
</protein>
<evidence type="ECO:0000313" key="2">
    <source>
        <dbReference type="Proteomes" id="UP001155587"/>
    </source>
</evidence>
<reference evidence="1" key="1">
    <citation type="submission" date="2022-02" db="EMBL/GenBank/DDBJ databases">
        <title>Vibrio sp. nov, a new bacterium isolated from seawater.</title>
        <authorList>
            <person name="Yuan Y."/>
        </authorList>
    </citation>
    <scope>NUCLEOTIDE SEQUENCE</scope>
    <source>
        <strain evidence="1">ZSDZ65</strain>
    </source>
</reference>
<accession>A0A9X3HXV2</accession>
<dbReference type="RefSeq" id="WP_265676215.1">
    <property type="nucleotide sequence ID" value="NZ_JAKRRY010000024.1"/>
</dbReference>
<dbReference type="EMBL" id="JAKRRY010000024">
    <property type="protein sequence ID" value="MCW8347689.1"/>
    <property type="molecule type" value="Genomic_DNA"/>
</dbReference>